<proteinExistence type="predicted"/>
<sequence>MWQCWVNGHDFISRPTCCQYSDGTCGPPDGLIGYIWAIHFICEYVMFFLRPFGFAFFTVGRSGTYDPTCRTSSASMCIRTSDSDPHLILDDAVDANHCTTLSSRSLFLFLFFRNLSHSYLDLPMLLFLAVRHARHSYPAPGSCRFGPGILHVLFIGFVYLADFPNPTAYTHPHHRPLKLLSDVMPM</sequence>
<evidence type="ECO:0000313" key="1">
    <source>
        <dbReference type="EMBL" id="TFK60082.1"/>
    </source>
</evidence>
<protein>
    <submittedName>
        <fullName evidence="1">Uncharacterized protein</fullName>
    </submittedName>
</protein>
<name>A0ACD3A5H0_9AGAR</name>
<dbReference type="EMBL" id="ML208834">
    <property type="protein sequence ID" value="TFK60082.1"/>
    <property type="molecule type" value="Genomic_DNA"/>
</dbReference>
<reference evidence="1 2" key="1">
    <citation type="journal article" date="2019" name="Nat. Ecol. Evol.">
        <title>Megaphylogeny resolves global patterns of mushroom evolution.</title>
        <authorList>
            <person name="Varga T."/>
            <person name="Krizsan K."/>
            <person name="Foldi C."/>
            <person name="Dima B."/>
            <person name="Sanchez-Garcia M."/>
            <person name="Sanchez-Ramirez S."/>
            <person name="Szollosi G.J."/>
            <person name="Szarkandi J.G."/>
            <person name="Papp V."/>
            <person name="Albert L."/>
            <person name="Andreopoulos W."/>
            <person name="Angelini C."/>
            <person name="Antonin V."/>
            <person name="Barry K.W."/>
            <person name="Bougher N.L."/>
            <person name="Buchanan P."/>
            <person name="Buyck B."/>
            <person name="Bense V."/>
            <person name="Catcheside P."/>
            <person name="Chovatia M."/>
            <person name="Cooper J."/>
            <person name="Damon W."/>
            <person name="Desjardin D."/>
            <person name="Finy P."/>
            <person name="Geml J."/>
            <person name="Haridas S."/>
            <person name="Hughes K."/>
            <person name="Justo A."/>
            <person name="Karasinski D."/>
            <person name="Kautmanova I."/>
            <person name="Kiss B."/>
            <person name="Kocsube S."/>
            <person name="Kotiranta H."/>
            <person name="LaButti K.M."/>
            <person name="Lechner B.E."/>
            <person name="Liimatainen K."/>
            <person name="Lipzen A."/>
            <person name="Lukacs Z."/>
            <person name="Mihaltcheva S."/>
            <person name="Morgado L.N."/>
            <person name="Niskanen T."/>
            <person name="Noordeloos M.E."/>
            <person name="Ohm R.A."/>
            <person name="Ortiz-Santana B."/>
            <person name="Ovrebo C."/>
            <person name="Racz N."/>
            <person name="Riley R."/>
            <person name="Savchenko A."/>
            <person name="Shiryaev A."/>
            <person name="Soop K."/>
            <person name="Spirin V."/>
            <person name="Szebenyi C."/>
            <person name="Tomsovsky M."/>
            <person name="Tulloss R.E."/>
            <person name="Uehling J."/>
            <person name="Grigoriev I.V."/>
            <person name="Vagvolgyi C."/>
            <person name="Papp T."/>
            <person name="Martin F.M."/>
            <person name="Miettinen O."/>
            <person name="Hibbett D.S."/>
            <person name="Nagy L.G."/>
        </authorList>
    </citation>
    <scope>NUCLEOTIDE SEQUENCE [LARGE SCALE GENOMIC DNA]</scope>
    <source>
        <strain evidence="1 2">NL-1719</strain>
    </source>
</reference>
<evidence type="ECO:0000313" key="2">
    <source>
        <dbReference type="Proteomes" id="UP000308600"/>
    </source>
</evidence>
<dbReference type="Proteomes" id="UP000308600">
    <property type="component" value="Unassembled WGS sequence"/>
</dbReference>
<accession>A0ACD3A5H0</accession>
<organism evidence="1 2">
    <name type="scientific">Pluteus cervinus</name>
    <dbReference type="NCBI Taxonomy" id="181527"/>
    <lineage>
        <taxon>Eukaryota</taxon>
        <taxon>Fungi</taxon>
        <taxon>Dikarya</taxon>
        <taxon>Basidiomycota</taxon>
        <taxon>Agaricomycotina</taxon>
        <taxon>Agaricomycetes</taxon>
        <taxon>Agaricomycetidae</taxon>
        <taxon>Agaricales</taxon>
        <taxon>Pluteineae</taxon>
        <taxon>Pluteaceae</taxon>
        <taxon>Pluteus</taxon>
    </lineage>
</organism>
<keyword evidence="2" id="KW-1185">Reference proteome</keyword>
<gene>
    <name evidence="1" type="ORF">BDN72DRAFT_550114</name>
</gene>